<evidence type="ECO:0000256" key="1">
    <source>
        <dbReference type="SAM" id="MobiDB-lite"/>
    </source>
</evidence>
<gene>
    <name evidence="2" type="ORF">IRJ41_005219</name>
</gene>
<organism evidence="2 3">
    <name type="scientific">Triplophysa rosa</name>
    <name type="common">Cave loach</name>
    <dbReference type="NCBI Taxonomy" id="992332"/>
    <lineage>
        <taxon>Eukaryota</taxon>
        <taxon>Metazoa</taxon>
        <taxon>Chordata</taxon>
        <taxon>Craniata</taxon>
        <taxon>Vertebrata</taxon>
        <taxon>Euteleostomi</taxon>
        <taxon>Actinopterygii</taxon>
        <taxon>Neopterygii</taxon>
        <taxon>Teleostei</taxon>
        <taxon>Ostariophysi</taxon>
        <taxon>Cypriniformes</taxon>
        <taxon>Nemacheilidae</taxon>
        <taxon>Triplophysa</taxon>
    </lineage>
</organism>
<dbReference type="AlphaFoldDB" id="A0A9W7T6Q0"/>
<feature type="region of interest" description="Disordered" evidence="1">
    <location>
        <begin position="28"/>
        <end position="54"/>
    </location>
</feature>
<keyword evidence="3" id="KW-1185">Reference proteome</keyword>
<evidence type="ECO:0000313" key="2">
    <source>
        <dbReference type="EMBL" id="KAI7790943.1"/>
    </source>
</evidence>
<comment type="caution">
    <text evidence="2">The sequence shown here is derived from an EMBL/GenBank/DDBJ whole genome shotgun (WGS) entry which is preliminary data.</text>
</comment>
<sequence length="71" mass="7745">MAGINAHAEPRQPLTAAHLGTRAVASSVERNFAPPASRGRVDVNRTKRRRVTSVDGSRKILVPFASFYTVK</sequence>
<proteinExistence type="predicted"/>
<accession>A0A9W7T6Q0</accession>
<dbReference type="Proteomes" id="UP001059041">
    <property type="component" value="Linkage Group LG25"/>
</dbReference>
<reference evidence="2" key="1">
    <citation type="submission" date="2021-02" db="EMBL/GenBank/DDBJ databases">
        <title>Comparative genomics reveals that relaxation of natural selection precedes convergent phenotypic evolution of cavefish.</title>
        <authorList>
            <person name="Peng Z."/>
        </authorList>
    </citation>
    <scope>NUCLEOTIDE SEQUENCE</scope>
    <source>
        <tissue evidence="2">Muscle</tissue>
    </source>
</reference>
<dbReference type="EMBL" id="JAFHDT010000025">
    <property type="protein sequence ID" value="KAI7790943.1"/>
    <property type="molecule type" value="Genomic_DNA"/>
</dbReference>
<evidence type="ECO:0000313" key="3">
    <source>
        <dbReference type="Proteomes" id="UP001059041"/>
    </source>
</evidence>
<name>A0A9W7T6Q0_TRIRA</name>
<protein>
    <submittedName>
        <fullName evidence="2">Uncharacterized protein</fullName>
    </submittedName>
</protein>